<dbReference type="RefSeq" id="WP_071894494.1">
    <property type="nucleotide sequence ID" value="NZ_CP018135.1"/>
</dbReference>
<evidence type="ECO:0000313" key="2">
    <source>
        <dbReference type="EMBL" id="APF41017.1"/>
    </source>
</evidence>
<dbReference type="Pfam" id="PF08818">
    <property type="entry name" value="DUF1801"/>
    <property type="match status" value="1"/>
</dbReference>
<reference evidence="2 3" key="1">
    <citation type="submission" date="2016-11" db="EMBL/GenBank/DDBJ databases">
        <title>Genome sequencing of Zhihengliuella aestuarii B18 antagonistic to Plasmodiophora brassicae.</title>
        <authorList>
            <person name="Luo Y."/>
        </authorList>
    </citation>
    <scope>NUCLEOTIDE SEQUENCE [LARGE SCALE GENOMIC DNA]</scope>
    <source>
        <strain evidence="2 3">B18</strain>
    </source>
</reference>
<feature type="domain" description="YdhG-like" evidence="1">
    <location>
        <begin position="25"/>
        <end position="127"/>
    </location>
</feature>
<dbReference type="Proteomes" id="UP000183530">
    <property type="component" value="Chromosome"/>
</dbReference>
<name>A0A1L2ZP94_9MICC</name>
<gene>
    <name evidence="2" type="ORF">BHE16_08405</name>
</gene>
<proteinExistence type="predicted"/>
<dbReference type="KEGG" id="nae:BHE16_08405"/>
<accession>A0A1L2ZP94</accession>
<sequence>MAENKTQPTSVDPREFIASVEHPTRRADGEVLLEFMEEVTGKPPVMWGPTIVGFDEYFYRYDSGHEGTAPMVGFSPRKARLSLYGIKEAPESAELLAKLGKHKTAVACVYVNKLADIDLEVLKELVRVGHRHYAEVLDQSAER</sequence>
<evidence type="ECO:0000259" key="1">
    <source>
        <dbReference type="Pfam" id="PF08818"/>
    </source>
</evidence>
<keyword evidence="3" id="KW-1185">Reference proteome</keyword>
<protein>
    <recommendedName>
        <fullName evidence="1">YdhG-like domain-containing protein</fullName>
    </recommendedName>
</protein>
<organism evidence="2 3">
    <name type="scientific">Neomicrococcus aestuarii</name>
    <dbReference type="NCBI Taxonomy" id="556325"/>
    <lineage>
        <taxon>Bacteria</taxon>
        <taxon>Bacillati</taxon>
        <taxon>Actinomycetota</taxon>
        <taxon>Actinomycetes</taxon>
        <taxon>Micrococcales</taxon>
        <taxon>Micrococcaceae</taxon>
        <taxon>Neomicrococcus</taxon>
    </lineage>
</organism>
<evidence type="ECO:0000313" key="3">
    <source>
        <dbReference type="Proteomes" id="UP000183530"/>
    </source>
</evidence>
<dbReference type="EMBL" id="CP018135">
    <property type="protein sequence ID" value="APF41017.1"/>
    <property type="molecule type" value="Genomic_DNA"/>
</dbReference>
<dbReference type="InterPro" id="IPR014922">
    <property type="entry name" value="YdhG-like"/>
</dbReference>
<dbReference type="OrthoDB" id="5951444at2"/>
<dbReference type="AlphaFoldDB" id="A0A1L2ZP94"/>